<evidence type="ECO:0000256" key="1">
    <source>
        <dbReference type="RuleBase" id="RU365010"/>
    </source>
</evidence>
<name>A0A9D4ZJL7_ADICA</name>
<dbReference type="InterPro" id="IPR037177">
    <property type="entry name" value="DLC_sf"/>
</dbReference>
<evidence type="ECO:0000313" key="3">
    <source>
        <dbReference type="Proteomes" id="UP000886520"/>
    </source>
</evidence>
<protein>
    <recommendedName>
        <fullName evidence="1">Dynein light chain</fullName>
    </recommendedName>
</protein>
<dbReference type="EMBL" id="JABFUD020000008">
    <property type="protein sequence ID" value="KAI5076297.1"/>
    <property type="molecule type" value="Genomic_DNA"/>
</dbReference>
<keyword evidence="3" id="KW-1185">Reference proteome</keyword>
<proteinExistence type="inferred from homology"/>
<dbReference type="Pfam" id="PF01221">
    <property type="entry name" value="Dynein_light"/>
    <property type="match status" value="1"/>
</dbReference>
<dbReference type="Proteomes" id="UP000886520">
    <property type="component" value="Chromosome 8"/>
</dbReference>
<dbReference type="Gene3D" id="3.30.740.10">
    <property type="entry name" value="Protein Inhibitor Of Neuronal Nitric Oxide Synthase"/>
    <property type="match status" value="1"/>
</dbReference>
<dbReference type="GO" id="GO:0045505">
    <property type="term" value="F:dynein intermediate chain binding"/>
    <property type="evidence" value="ECO:0007669"/>
    <property type="project" value="TreeGrafter"/>
</dbReference>
<dbReference type="GO" id="GO:0005868">
    <property type="term" value="C:cytoplasmic dynein complex"/>
    <property type="evidence" value="ECO:0007669"/>
    <property type="project" value="TreeGrafter"/>
</dbReference>
<dbReference type="AlphaFoldDB" id="A0A9D4ZJL7"/>
<dbReference type="GO" id="GO:0007017">
    <property type="term" value="P:microtubule-based process"/>
    <property type="evidence" value="ECO:0007669"/>
    <property type="project" value="InterPro"/>
</dbReference>
<evidence type="ECO:0000313" key="2">
    <source>
        <dbReference type="EMBL" id="KAI5076297.1"/>
    </source>
</evidence>
<keyword evidence="1" id="KW-0505">Motor protein</keyword>
<keyword evidence="1" id="KW-0493">Microtubule</keyword>
<comment type="similarity">
    <text evidence="1">Belongs to the dynein light chain family.</text>
</comment>
<comment type="caution">
    <text evidence="2">The sequence shown here is derived from an EMBL/GenBank/DDBJ whole genome shotgun (WGS) entry which is preliminary data.</text>
</comment>
<dbReference type="InterPro" id="IPR001372">
    <property type="entry name" value="Dynein_light_chain_typ-1/2"/>
</dbReference>
<dbReference type="SUPFAM" id="SSF54648">
    <property type="entry name" value="DLC"/>
    <property type="match status" value="1"/>
</dbReference>
<keyword evidence="1" id="KW-0963">Cytoplasm</keyword>
<gene>
    <name evidence="2" type="ORF">GOP47_0008362</name>
</gene>
<dbReference type="CDD" id="cd21452">
    <property type="entry name" value="DLC-like_DYNLL1_DYNLL2"/>
    <property type="match status" value="1"/>
</dbReference>
<accession>A0A9D4ZJL7</accession>
<dbReference type="FunFam" id="3.30.740.10:FF:000004">
    <property type="entry name" value="Dynein light chain"/>
    <property type="match status" value="1"/>
</dbReference>
<reference evidence="2" key="1">
    <citation type="submission" date="2021-01" db="EMBL/GenBank/DDBJ databases">
        <title>Adiantum capillus-veneris genome.</title>
        <authorList>
            <person name="Fang Y."/>
            <person name="Liao Q."/>
        </authorList>
    </citation>
    <scope>NUCLEOTIDE SEQUENCE</scope>
    <source>
        <strain evidence="2">H3</strain>
        <tissue evidence="2">Leaf</tissue>
    </source>
</reference>
<dbReference type="PANTHER" id="PTHR11886:SF78">
    <property type="entry name" value="DYNEIN LIGHT CHAIN"/>
    <property type="match status" value="1"/>
</dbReference>
<dbReference type="OrthoDB" id="10033309at2759"/>
<dbReference type="SMART" id="SM01375">
    <property type="entry name" value="Dynein_light"/>
    <property type="match status" value="1"/>
</dbReference>
<dbReference type="PANTHER" id="PTHR11886">
    <property type="entry name" value="DYNEIN LIGHT CHAIN"/>
    <property type="match status" value="1"/>
</dbReference>
<keyword evidence="1" id="KW-0206">Cytoskeleton</keyword>
<dbReference type="GO" id="GO:0005874">
    <property type="term" value="C:microtubule"/>
    <property type="evidence" value="ECO:0007669"/>
    <property type="project" value="UniProtKB-KW"/>
</dbReference>
<comment type="subcellular location">
    <subcellularLocation>
        <location evidence="1">Cytoplasm</location>
        <location evidence="1">Cytoskeleton</location>
    </subcellularLocation>
</comment>
<sequence length="98" mass="10999">MLEGKAILGETDMPVMMQQHAMRCAARALDIHDVYDCQHIAQSMKQEFDKWYGGGWQCIVGTNFGSFLTHSHGSFIYFSIEKLAFLLFKGAPASCVYA</sequence>
<organism evidence="2 3">
    <name type="scientific">Adiantum capillus-veneris</name>
    <name type="common">Maidenhair fern</name>
    <dbReference type="NCBI Taxonomy" id="13818"/>
    <lineage>
        <taxon>Eukaryota</taxon>
        <taxon>Viridiplantae</taxon>
        <taxon>Streptophyta</taxon>
        <taxon>Embryophyta</taxon>
        <taxon>Tracheophyta</taxon>
        <taxon>Polypodiopsida</taxon>
        <taxon>Polypodiidae</taxon>
        <taxon>Polypodiales</taxon>
        <taxon>Pteridineae</taxon>
        <taxon>Pteridaceae</taxon>
        <taxon>Vittarioideae</taxon>
        <taxon>Adiantum</taxon>
    </lineage>
</organism>
<keyword evidence="1" id="KW-0243">Dynein</keyword>